<accession>A0AAN7CL97</accession>
<dbReference type="Pfam" id="PF00561">
    <property type="entry name" value="Abhydrolase_1"/>
    <property type="match status" value="1"/>
</dbReference>
<feature type="compositionally biased region" description="Basic and acidic residues" evidence="3">
    <location>
        <begin position="119"/>
        <end position="131"/>
    </location>
</feature>
<evidence type="ECO:0000256" key="1">
    <source>
        <dbReference type="ARBA" id="ARBA00010088"/>
    </source>
</evidence>
<evidence type="ECO:0000259" key="5">
    <source>
        <dbReference type="Pfam" id="PF08386"/>
    </source>
</evidence>
<dbReference type="PANTHER" id="PTHR43248">
    <property type="entry name" value="2-SUCCINYL-6-HYDROXY-2,4-CYCLOHEXADIENE-1-CARBOXYLATE SYNTHASE"/>
    <property type="match status" value="1"/>
</dbReference>
<keyword evidence="7" id="KW-1185">Reference proteome</keyword>
<organism evidence="6 7">
    <name type="scientific">Corynascus novoguineensis</name>
    <dbReference type="NCBI Taxonomy" id="1126955"/>
    <lineage>
        <taxon>Eukaryota</taxon>
        <taxon>Fungi</taxon>
        <taxon>Dikarya</taxon>
        <taxon>Ascomycota</taxon>
        <taxon>Pezizomycotina</taxon>
        <taxon>Sordariomycetes</taxon>
        <taxon>Sordariomycetidae</taxon>
        <taxon>Sordariales</taxon>
        <taxon>Chaetomiaceae</taxon>
        <taxon>Corynascus</taxon>
    </lineage>
</organism>
<evidence type="ECO:0000313" key="7">
    <source>
        <dbReference type="Proteomes" id="UP001303647"/>
    </source>
</evidence>
<dbReference type="Proteomes" id="UP001303647">
    <property type="component" value="Unassembled WGS sequence"/>
</dbReference>
<dbReference type="EMBL" id="MU857752">
    <property type="protein sequence ID" value="KAK4244179.1"/>
    <property type="molecule type" value="Genomic_DNA"/>
</dbReference>
<evidence type="ECO:0000259" key="4">
    <source>
        <dbReference type="Pfam" id="PF00561"/>
    </source>
</evidence>
<reference evidence="6" key="2">
    <citation type="submission" date="2023-05" db="EMBL/GenBank/DDBJ databases">
        <authorList>
            <consortium name="Lawrence Berkeley National Laboratory"/>
            <person name="Steindorff A."/>
            <person name="Hensen N."/>
            <person name="Bonometti L."/>
            <person name="Westerberg I."/>
            <person name="Brannstrom I.O."/>
            <person name="Guillou S."/>
            <person name="Cros-Aarteil S."/>
            <person name="Calhoun S."/>
            <person name="Haridas S."/>
            <person name="Kuo A."/>
            <person name="Mondo S."/>
            <person name="Pangilinan J."/>
            <person name="Riley R."/>
            <person name="Labutti K."/>
            <person name="Andreopoulos B."/>
            <person name="Lipzen A."/>
            <person name="Chen C."/>
            <person name="Yanf M."/>
            <person name="Daum C."/>
            <person name="Ng V."/>
            <person name="Clum A."/>
            <person name="Ohm R."/>
            <person name="Martin F."/>
            <person name="Silar P."/>
            <person name="Natvig D."/>
            <person name="Lalanne C."/>
            <person name="Gautier V."/>
            <person name="Ament-Velasquez S.L."/>
            <person name="Kruys A."/>
            <person name="Hutchinson M.I."/>
            <person name="Powell A.J."/>
            <person name="Barry K."/>
            <person name="Miller A.N."/>
            <person name="Grigoriev I.V."/>
            <person name="Debuchy R."/>
            <person name="Gladieux P."/>
            <person name="Thoren M.H."/>
            <person name="Johannesson H."/>
        </authorList>
    </citation>
    <scope>NUCLEOTIDE SEQUENCE</scope>
    <source>
        <strain evidence="6">CBS 359.72</strain>
    </source>
</reference>
<dbReference type="InterPro" id="IPR000073">
    <property type="entry name" value="AB_hydrolase_1"/>
</dbReference>
<dbReference type="AlphaFoldDB" id="A0AAN7CL97"/>
<evidence type="ECO:0000256" key="2">
    <source>
        <dbReference type="ARBA" id="ARBA00022801"/>
    </source>
</evidence>
<feature type="domain" description="AB hydrolase-1" evidence="4">
    <location>
        <begin position="59"/>
        <end position="289"/>
    </location>
</feature>
<feature type="domain" description="Peptidase S33 tripeptidyl aminopeptidase-like C-terminal" evidence="5">
    <location>
        <begin position="440"/>
        <end position="536"/>
    </location>
</feature>
<sequence>MINPSFLCARLAVPMDYAHGEEDPDAPKVHLALLQLPAQQSQQTATNETVVKAPPSKSPLLINPGGPGGSGVLVALLIGPSLQRVLGADQPIIGFDPRGIGFTDPAADCWAAPPPPGSCERRKDGEGKGSCDEDDATRGLMRRLQWDQVKTAYGHVGESEVAMRYLEAGHRGVNALCRERDERHGGASGLAWMGTEEVARDMARIVDKWDAWVDSEVGAGAVVEREMRGKLVYWGFSYGTYLGATFAKMFPDRVGRLLLDGVVDAELYEEPVWSRSLDDTDKVLGEFFRYCAAAKTKCALYRKGDDKDDVQRRYETVMETLETSPITFTHPDYFYPVIIRESLIKMVVFQVLYDPIKAFPALAWVLNTIYEGKHEELSAMFQDAEFVCTLAQNPMFKDAYSDAQRAIMCTDKRQPVNMTLSEWTSAHKAMAETSQFAGIWIGIMMQCNGWDLSPPHRAPREPWTSEGQVETANPILFVSNTYDPVTPLYAAVKMALKFKDAGLLEQKSLGHCTLAGLSRCTAKVVRDYLTKGKVPPPPRDVDRDYEGEWMHCEADEVPWDSVDPERLASFEAEEREMVEAWQQLQKAMESVKKWGVRKEERVDVEAVMEWIRKMKNGEALDGRRYG</sequence>
<reference evidence="6" key="1">
    <citation type="journal article" date="2023" name="Mol. Phylogenet. Evol.">
        <title>Genome-scale phylogeny and comparative genomics of the fungal order Sordariales.</title>
        <authorList>
            <person name="Hensen N."/>
            <person name="Bonometti L."/>
            <person name="Westerberg I."/>
            <person name="Brannstrom I.O."/>
            <person name="Guillou S."/>
            <person name="Cros-Aarteil S."/>
            <person name="Calhoun S."/>
            <person name="Haridas S."/>
            <person name="Kuo A."/>
            <person name="Mondo S."/>
            <person name="Pangilinan J."/>
            <person name="Riley R."/>
            <person name="LaButti K."/>
            <person name="Andreopoulos B."/>
            <person name="Lipzen A."/>
            <person name="Chen C."/>
            <person name="Yan M."/>
            <person name="Daum C."/>
            <person name="Ng V."/>
            <person name="Clum A."/>
            <person name="Steindorff A."/>
            <person name="Ohm R.A."/>
            <person name="Martin F."/>
            <person name="Silar P."/>
            <person name="Natvig D.O."/>
            <person name="Lalanne C."/>
            <person name="Gautier V."/>
            <person name="Ament-Velasquez S.L."/>
            <person name="Kruys A."/>
            <person name="Hutchinson M.I."/>
            <person name="Powell A.J."/>
            <person name="Barry K."/>
            <person name="Miller A.N."/>
            <person name="Grigoriev I.V."/>
            <person name="Debuchy R."/>
            <person name="Gladieux P."/>
            <person name="Hiltunen Thoren M."/>
            <person name="Johannesson H."/>
        </authorList>
    </citation>
    <scope>NUCLEOTIDE SEQUENCE</scope>
    <source>
        <strain evidence="6">CBS 359.72</strain>
    </source>
</reference>
<gene>
    <name evidence="6" type="ORF">C7999DRAFT_35446</name>
</gene>
<protein>
    <submittedName>
        <fullName evidence="6">TAP-like protein-domain-containing protein</fullName>
    </submittedName>
</protein>
<dbReference type="InterPro" id="IPR051601">
    <property type="entry name" value="Serine_prot/Carboxylest_S33"/>
</dbReference>
<comment type="caution">
    <text evidence="6">The sequence shown here is derived from an EMBL/GenBank/DDBJ whole genome shotgun (WGS) entry which is preliminary data.</text>
</comment>
<dbReference type="Gene3D" id="3.40.50.1820">
    <property type="entry name" value="alpha/beta hydrolase"/>
    <property type="match status" value="1"/>
</dbReference>
<dbReference type="PANTHER" id="PTHR43248:SF25">
    <property type="entry name" value="AB HYDROLASE-1 DOMAIN-CONTAINING PROTEIN-RELATED"/>
    <property type="match status" value="1"/>
</dbReference>
<name>A0AAN7CL97_9PEZI</name>
<dbReference type="SUPFAM" id="SSF53474">
    <property type="entry name" value="alpha/beta-Hydrolases"/>
    <property type="match status" value="1"/>
</dbReference>
<keyword evidence="2" id="KW-0378">Hydrolase</keyword>
<comment type="similarity">
    <text evidence="1">Belongs to the peptidase S33 family.</text>
</comment>
<evidence type="ECO:0000313" key="6">
    <source>
        <dbReference type="EMBL" id="KAK4244179.1"/>
    </source>
</evidence>
<dbReference type="GO" id="GO:0016787">
    <property type="term" value="F:hydrolase activity"/>
    <property type="evidence" value="ECO:0007669"/>
    <property type="project" value="UniProtKB-KW"/>
</dbReference>
<feature type="region of interest" description="Disordered" evidence="3">
    <location>
        <begin position="112"/>
        <end position="135"/>
    </location>
</feature>
<proteinExistence type="inferred from homology"/>
<dbReference type="InterPro" id="IPR029058">
    <property type="entry name" value="AB_hydrolase_fold"/>
</dbReference>
<evidence type="ECO:0000256" key="3">
    <source>
        <dbReference type="SAM" id="MobiDB-lite"/>
    </source>
</evidence>
<dbReference type="Pfam" id="PF08386">
    <property type="entry name" value="Abhydrolase_4"/>
    <property type="match status" value="1"/>
</dbReference>
<dbReference type="InterPro" id="IPR013595">
    <property type="entry name" value="Pept_S33_TAP-like_C"/>
</dbReference>